<protein>
    <submittedName>
        <fullName evidence="1">Uncharacterized protein</fullName>
    </submittedName>
</protein>
<dbReference type="PANTHER" id="PTHR43130:SF7">
    <property type="entry name" value="DJ-1_PFPI DOMAIN-CONTAINING PROTEIN"/>
    <property type="match status" value="1"/>
</dbReference>
<dbReference type="PANTHER" id="PTHR43130">
    <property type="entry name" value="ARAC-FAMILY TRANSCRIPTIONAL REGULATOR"/>
    <property type="match status" value="1"/>
</dbReference>
<dbReference type="Pfam" id="PF01965">
    <property type="entry name" value="DJ-1_PfpI"/>
    <property type="match status" value="1"/>
</dbReference>
<dbReference type="InterPro" id="IPR052158">
    <property type="entry name" value="INH-QAR"/>
</dbReference>
<dbReference type="OMA" id="DMEFHWV"/>
<gene>
    <name evidence="1" type="ORF">PoMZ_03764</name>
</gene>
<dbReference type="EMBL" id="CP034206">
    <property type="protein sequence ID" value="QBZ58806.1"/>
    <property type="molecule type" value="Genomic_DNA"/>
</dbReference>
<evidence type="ECO:0000313" key="1">
    <source>
        <dbReference type="EMBL" id="QBZ58806.1"/>
    </source>
</evidence>
<dbReference type="InterPro" id="IPR029062">
    <property type="entry name" value="Class_I_gatase-like"/>
</dbReference>
<reference evidence="1 2" key="1">
    <citation type="journal article" date="2019" name="Mol. Biol. Evol.">
        <title>Blast fungal genomes show frequent chromosomal changes, gene gains and losses, and effector gene turnover.</title>
        <authorList>
            <person name="Gomez Luciano L.B."/>
            <person name="Jason Tsai I."/>
            <person name="Chuma I."/>
            <person name="Tosa Y."/>
            <person name="Chen Y.H."/>
            <person name="Li J.Y."/>
            <person name="Li M.Y."/>
            <person name="Jade Lu M.Y."/>
            <person name="Nakayashiki H."/>
            <person name="Li W.H."/>
        </authorList>
    </citation>
    <scope>NUCLEOTIDE SEQUENCE [LARGE SCALE GENOMIC DNA]</scope>
    <source>
        <strain evidence="1">MZ5-1-6</strain>
    </source>
</reference>
<dbReference type="InterPro" id="IPR002818">
    <property type="entry name" value="DJ-1/PfpI"/>
</dbReference>
<evidence type="ECO:0000313" key="2">
    <source>
        <dbReference type="Proteomes" id="UP000294847"/>
    </source>
</evidence>
<accession>A0A4P7NC41</accession>
<dbReference type="VEuPathDB" id="FungiDB:M_BR32_EuGene_00078021"/>
<name>A0A4P7NC41_PYROR</name>
<organism evidence="1 2">
    <name type="scientific">Pyricularia oryzae</name>
    <name type="common">Rice blast fungus</name>
    <name type="synonym">Magnaporthe oryzae</name>
    <dbReference type="NCBI Taxonomy" id="318829"/>
    <lineage>
        <taxon>Eukaryota</taxon>
        <taxon>Fungi</taxon>
        <taxon>Dikarya</taxon>
        <taxon>Ascomycota</taxon>
        <taxon>Pezizomycotina</taxon>
        <taxon>Sordariomycetes</taxon>
        <taxon>Sordariomycetidae</taxon>
        <taxon>Magnaporthales</taxon>
        <taxon>Pyriculariaceae</taxon>
        <taxon>Pyricularia</taxon>
    </lineage>
</organism>
<dbReference type="Proteomes" id="UP000294847">
    <property type="component" value="Chromosome 3"/>
</dbReference>
<sequence>MSTVTRFADLDRSLHVGVVLMGGVTELLDVAVIDMISGLDKQFIKTIPGVPEELRAQAIDVVFHWVSEAGPATPSRLNCGITLVPTDSFEDCPHLDIVVMGAHLAGYVPTATELAFVRRTYETCSAFIAICGGVQVPLMAGLLDGKKATGPRFLLDMFRQQAPATEWLEKRWVRDGKMWTSGALLNGLDLMHAFAHEHWGNVSGDEESLVGFSCKITAWPNRDIDYKDVPWKI</sequence>
<dbReference type="SMR" id="A0A4P7NC41"/>
<dbReference type="Gene3D" id="3.40.50.880">
    <property type="match status" value="1"/>
</dbReference>
<dbReference type="AlphaFoldDB" id="A0A4P7NC41"/>
<dbReference type="SUPFAM" id="SSF52317">
    <property type="entry name" value="Class I glutamine amidotransferase-like"/>
    <property type="match status" value="1"/>
</dbReference>
<proteinExistence type="predicted"/>